<reference evidence="4" key="1">
    <citation type="journal article" date="2019" name="Int. J. Syst. Evol. Microbiol.">
        <title>The Global Catalogue of Microorganisms (GCM) 10K type strain sequencing project: providing services to taxonomists for standard genome sequencing and annotation.</title>
        <authorList>
            <consortium name="The Broad Institute Genomics Platform"/>
            <consortium name="The Broad Institute Genome Sequencing Center for Infectious Disease"/>
            <person name="Wu L."/>
            <person name="Ma J."/>
        </authorList>
    </citation>
    <scope>NUCLEOTIDE SEQUENCE [LARGE SCALE GENOMIC DNA]</scope>
    <source>
        <strain evidence="4">CECT 7649</strain>
    </source>
</reference>
<dbReference type="PANTHER" id="PTHR13947:SF37">
    <property type="entry name" value="LD18367P"/>
    <property type="match status" value="1"/>
</dbReference>
<dbReference type="Pfam" id="PF13508">
    <property type="entry name" value="Acetyltransf_7"/>
    <property type="match status" value="1"/>
</dbReference>
<dbReference type="InterPro" id="IPR016181">
    <property type="entry name" value="Acyl_CoA_acyltransferase"/>
</dbReference>
<dbReference type="RefSeq" id="WP_379752703.1">
    <property type="nucleotide sequence ID" value="NZ_JBHSYB010000002.1"/>
</dbReference>
<sequence length="150" mass="17071">MLNLTRTTSENQDFINLVKLLDADLKIRDGEDHEFYAQINKTAILNNVIVCHQNDIAIGCGAFREIDDKTVEIKRMFVNPDYRGKGIASKILSELELWTSELNYFQIILETGINQPEAISLYKNSGYKITENYGQYVGAESSVCMLKILK</sequence>
<organism evidence="3 4">
    <name type="scientific">Flavobacterium myungsuense</name>
    <dbReference type="NCBI Taxonomy" id="651823"/>
    <lineage>
        <taxon>Bacteria</taxon>
        <taxon>Pseudomonadati</taxon>
        <taxon>Bacteroidota</taxon>
        <taxon>Flavobacteriia</taxon>
        <taxon>Flavobacteriales</taxon>
        <taxon>Flavobacteriaceae</taxon>
        <taxon>Flavobacterium</taxon>
    </lineage>
</organism>
<keyword evidence="4" id="KW-1185">Reference proteome</keyword>
<evidence type="ECO:0000313" key="3">
    <source>
        <dbReference type="EMBL" id="MFD0983260.1"/>
    </source>
</evidence>
<dbReference type="InterPro" id="IPR050769">
    <property type="entry name" value="NAT_camello-type"/>
</dbReference>
<proteinExistence type="predicted"/>
<name>A0ABW3IZH5_9FLAO</name>
<dbReference type="CDD" id="cd04301">
    <property type="entry name" value="NAT_SF"/>
    <property type="match status" value="1"/>
</dbReference>
<evidence type="ECO:0000259" key="2">
    <source>
        <dbReference type="PROSITE" id="PS51186"/>
    </source>
</evidence>
<dbReference type="Gene3D" id="3.40.630.30">
    <property type="match status" value="1"/>
</dbReference>
<dbReference type="EMBL" id="JBHTIZ010000005">
    <property type="protein sequence ID" value="MFD0983260.1"/>
    <property type="molecule type" value="Genomic_DNA"/>
</dbReference>
<dbReference type="Proteomes" id="UP001597051">
    <property type="component" value="Unassembled WGS sequence"/>
</dbReference>
<dbReference type="PROSITE" id="PS51186">
    <property type="entry name" value="GNAT"/>
    <property type="match status" value="1"/>
</dbReference>
<evidence type="ECO:0000256" key="1">
    <source>
        <dbReference type="ARBA" id="ARBA00022679"/>
    </source>
</evidence>
<dbReference type="InterPro" id="IPR000182">
    <property type="entry name" value="GNAT_dom"/>
</dbReference>
<dbReference type="SUPFAM" id="SSF55729">
    <property type="entry name" value="Acyl-CoA N-acyltransferases (Nat)"/>
    <property type="match status" value="1"/>
</dbReference>
<dbReference type="PANTHER" id="PTHR13947">
    <property type="entry name" value="GNAT FAMILY N-ACETYLTRANSFERASE"/>
    <property type="match status" value="1"/>
</dbReference>
<keyword evidence="1" id="KW-0808">Transferase</keyword>
<evidence type="ECO:0000313" key="4">
    <source>
        <dbReference type="Proteomes" id="UP001597051"/>
    </source>
</evidence>
<gene>
    <name evidence="3" type="ORF">ACFQ0S_02105</name>
</gene>
<comment type="caution">
    <text evidence="3">The sequence shown here is derived from an EMBL/GenBank/DDBJ whole genome shotgun (WGS) entry which is preliminary data.</text>
</comment>
<accession>A0ABW3IZH5</accession>
<feature type="domain" description="N-acetyltransferase" evidence="2">
    <location>
        <begin position="3"/>
        <end position="150"/>
    </location>
</feature>
<protein>
    <submittedName>
        <fullName evidence="3">GNAT family N-acetyltransferase</fullName>
    </submittedName>
</protein>